<keyword evidence="5" id="KW-1015">Disulfide bond</keyword>
<keyword evidence="9" id="KW-1185">Reference proteome</keyword>
<keyword evidence="2" id="KW-0964">Secreted</keyword>
<keyword evidence="3 7" id="KW-0732">Signal</keyword>
<evidence type="ECO:0000256" key="5">
    <source>
        <dbReference type="ARBA" id="ARBA00023157"/>
    </source>
</evidence>
<evidence type="ECO:0000313" key="9">
    <source>
        <dbReference type="Proteomes" id="UP001476798"/>
    </source>
</evidence>
<proteinExistence type="predicted"/>
<dbReference type="PANTHER" id="PTHR46269:SF1">
    <property type="entry name" value="MIMECAN"/>
    <property type="match status" value="1"/>
</dbReference>
<evidence type="ECO:0000256" key="6">
    <source>
        <dbReference type="ARBA" id="ARBA00023180"/>
    </source>
</evidence>
<dbReference type="Gene3D" id="3.80.10.10">
    <property type="entry name" value="Ribonuclease Inhibitor"/>
    <property type="match status" value="1"/>
</dbReference>
<dbReference type="PANTHER" id="PTHR46269">
    <property type="entry name" value="EPIPHYCAN-RELATED"/>
    <property type="match status" value="1"/>
</dbReference>
<evidence type="ECO:0000256" key="4">
    <source>
        <dbReference type="ARBA" id="ARBA00022974"/>
    </source>
</evidence>
<dbReference type="InterPro" id="IPR001611">
    <property type="entry name" value="Leu-rich_rpt"/>
</dbReference>
<keyword evidence="4" id="KW-0654">Proteoglycan</keyword>
<dbReference type="Proteomes" id="UP001476798">
    <property type="component" value="Unassembled WGS sequence"/>
</dbReference>
<dbReference type="InterPro" id="IPR032675">
    <property type="entry name" value="LRR_dom_sf"/>
</dbReference>
<evidence type="ECO:0000313" key="8">
    <source>
        <dbReference type="EMBL" id="MEQ2180991.1"/>
    </source>
</evidence>
<comment type="subcellular location">
    <subcellularLocation>
        <location evidence="1">Secreted</location>
    </subcellularLocation>
</comment>
<reference evidence="8 9" key="1">
    <citation type="submission" date="2021-06" db="EMBL/GenBank/DDBJ databases">
        <authorList>
            <person name="Palmer J.M."/>
        </authorList>
    </citation>
    <scope>NUCLEOTIDE SEQUENCE [LARGE SCALE GENOMIC DNA]</scope>
    <source>
        <strain evidence="8 9">GA_2019</strain>
        <tissue evidence="8">Muscle</tissue>
    </source>
</reference>
<name>A0ABV0PBZ3_9TELE</name>
<evidence type="ECO:0000256" key="7">
    <source>
        <dbReference type="SAM" id="SignalP"/>
    </source>
</evidence>
<feature type="signal peptide" evidence="7">
    <location>
        <begin position="1"/>
        <end position="19"/>
    </location>
</feature>
<organism evidence="8 9">
    <name type="scientific">Goodea atripinnis</name>
    <dbReference type="NCBI Taxonomy" id="208336"/>
    <lineage>
        <taxon>Eukaryota</taxon>
        <taxon>Metazoa</taxon>
        <taxon>Chordata</taxon>
        <taxon>Craniata</taxon>
        <taxon>Vertebrata</taxon>
        <taxon>Euteleostomi</taxon>
        <taxon>Actinopterygii</taxon>
        <taxon>Neopterygii</taxon>
        <taxon>Teleostei</taxon>
        <taxon>Neoteleostei</taxon>
        <taxon>Acanthomorphata</taxon>
        <taxon>Ovalentaria</taxon>
        <taxon>Atherinomorphae</taxon>
        <taxon>Cyprinodontiformes</taxon>
        <taxon>Goodeidae</taxon>
        <taxon>Goodea</taxon>
    </lineage>
</organism>
<dbReference type="SUPFAM" id="SSF52058">
    <property type="entry name" value="L domain-like"/>
    <property type="match status" value="1"/>
</dbReference>
<comment type="caution">
    <text evidence="8">The sequence shown here is derived from an EMBL/GenBank/DDBJ whole genome shotgun (WGS) entry which is preliminary data.</text>
</comment>
<accession>A0ABV0PBZ3</accession>
<sequence length="288" mass="32063">MKALLFTCLLVLWLMIASARRFNDESRLRPGSLPNGYISEYLKSRRARRALPAADEPDATPAPRESDGGADLPTCLLCVCLSGSVYCEEVSPDMTTVPLLPKETAYLYARFNKIKKIGRNDFGDTVTLKRIDLTGNLISEIDDAAFSKLTILEELSLAENKLIKLPALPAKLTSFNANHNLLKTRGVKANAFKKLTKLANLYLANNQLEAVPFIPESVRILHLQVGIISCHNDNNITEVNTDTFCKSDDSYYLRLSLSEVRMDGNPVVLSKYPDSFTCMKVLPVGQYR</sequence>
<evidence type="ECO:0000256" key="2">
    <source>
        <dbReference type="ARBA" id="ARBA00022525"/>
    </source>
</evidence>
<evidence type="ECO:0008006" key="10">
    <source>
        <dbReference type="Google" id="ProtNLM"/>
    </source>
</evidence>
<dbReference type="EMBL" id="JAHRIO010070302">
    <property type="protein sequence ID" value="MEQ2180991.1"/>
    <property type="molecule type" value="Genomic_DNA"/>
</dbReference>
<evidence type="ECO:0000256" key="1">
    <source>
        <dbReference type="ARBA" id="ARBA00004613"/>
    </source>
</evidence>
<keyword evidence="6" id="KW-0325">Glycoprotein</keyword>
<dbReference type="InterPro" id="IPR043547">
    <property type="entry name" value="Mimecan/Epiphycan/Opticin"/>
</dbReference>
<dbReference type="Pfam" id="PF13855">
    <property type="entry name" value="LRR_8"/>
    <property type="match status" value="1"/>
</dbReference>
<evidence type="ECO:0000256" key="3">
    <source>
        <dbReference type="ARBA" id="ARBA00022729"/>
    </source>
</evidence>
<protein>
    <recommendedName>
        <fullName evidence="10">Osteoglycin</fullName>
    </recommendedName>
</protein>
<gene>
    <name evidence="8" type="ORF">GOODEAATRI_006882</name>
</gene>
<feature type="chain" id="PRO_5046868057" description="Osteoglycin" evidence="7">
    <location>
        <begin position="20"/>
        <end position="288"/>
    </location>
</feature>